<comment type="caution">
    <text evidence="3">The sequence shown here is derived from an EMBL/GenBank/DDBJ whole genome shotgun (WGS) entry which is preliminary data.</text>
</comment>
<dbReference type="Proteomes" id="UP000077881">
    <property type="component" value="Unassembled WGS sequence"/>
</dbReference>
<evidence type="ECO:0000313" key="4">
    <source>
        <dbReference type="Proteomes" id="UP000077881"/>
    </source>
</evidence>
<keyword evidence="1" id="KW-1133">Transmembrane helix</keyword>
<dbReference type="STRING" id="217031.ABB05_02370"/>
<feature type="domain" description="Phospholipase D-like" evidence="2">
    <location>
        <begin position="300"/>
        <end position="442"/>
    </location>
</feature>
<keyword evidence="4" id="KW-1185">Reference proteome</keyword>
<keyword evidence="1" id="KW-0812">Transmembrane</keyword>
<dbReference type="Pfam" id="PF13091">
    <property type="entry name" value="PLDc_2"/>
    <property type="match status" value="1"/>
</dbReference>
<evidence type="ECO:0000313" key="3">
    <source>
        <dbReference type="EMBL" id="OAK75560.1"/>
    </source>
</evidence>
<accession>A0A178A7X2</accession>
<dbReference type="OrthoDB" id="92272at2"/>
<gene>
    <name evidence="3" type="ORF">ABB05_02370</name>
</gene>
<dbReference type="Gene3D" id="3.30.870.10">
    <property type="entry name" value="Endonuclease Chain A"/>
    <property type="match status" value="2"/>
</dbReference>
<keyword evidence="1" id="KW-0472">Membrane</keyword>
<evidence type="ECO:0000259" key="2">
    <source>
        <dbReference type="Pfam" id="PF13091"/>
    </source>
</evidence>
<dbReference type="SUPFAM" id="SSF56024">
    <property type="entry name" value="Phospholipase D/nuclease"/>
    <property type="match status" value="2"/>
</dbReference>
<dbReference type="PATRIC" id="fig|217031.6.peg.517"/>
<name>A0A178A7X2_9BACI</name>
<proteinExistence type="predicted"/>
<dbReference type="EMBL" id="LDJR01000011">
    <property type="protein sequence ID" value="OAK75560.1"/>
    <property type="molecule type" value="Genomic_DNA"/>
</dbReference>
<organism evidence="3 4">
    <name type="scientific">Lederbergia galactosidilytica</name>
    <dbReference type="NCBI Taxonomy" id="217031"/>
    <lineage>
        <taxon>Bacteria</taxon>
        <taxon>Bacillati</taxon>
        <taxon>Bacillota</taxon>
        <taxon>Bacilli</taxon>
        <taxon>Bacillales</taxon>
        <taxon>Bacillaceae</taxon>
        <taxon>Lederbergia</taxon>
    </lineage>
</organism>
<sequence length="479" mass="54763">MDSDEHRNRKKIKLILFTTFFLVVITIGIYNHLKSLPPGLSYEGDIYYTDNVEFLKDLTYEKTNGEVTSEQEIFAEAFKMISEAKDIVVVDMFLFNDYTDQDRNFPDLSGKLTQALVKQKQRYPKLQVVFITDPINNGYHSYKEKHVQLLEDNDIEVVLTNLSKLRDSNKPYSSVWRLLFQPFGQKGTGWLPNPFAKEAPPFTIRSYLELFNVKANHRKVLITEKSALVTSANPHNESGFASNIGFKVSGEIISDMIEAEQAVIDYSRGKTQINIPEKKAAKKKEITVQYLTEGKILKHLVDEINDTKKGDIIWSGMFYIANRDVINAFHEASDRGVKINLILDPNKVAFGNQKTGLPNLPVASELVKDKGITIRWYESEQDQYHTKLLYIKRQGKSVIIGGSANHTTRNLDDLNLENDIAITAKPNTPIMKDVDNYFERLWNNENGLFTSAYEANEDALTPLLTFTYWLQKVSSLTTY</sequence>
<dbReference type="RefSeq" id="WP_057981653.1">
    <property type="nucleotide sequence ID" value="NZ_LDJR01000011.1"/>
</dbReference>
<protein>
    <recommendedName>
        <fullName evidence="2">Phospholipase D-like domain-containing protein</fullName>
    </recommendedName>
</protein>
<dbReference type="CDD" id="cd09129">
    <property type="entry name" value="PLDc_unchar2_1"/>
    <property type="match status" value="1"/>
</dbReference>
<dbReference type="CDD" id="cd09130">
    <property type="entry name" value="PLDc_unchar2_2"/>
    <property type="match status" value="1"/>
</dbReference>
<feature type="transmembrane region" description="Helical" evidence="1">
    <location>
        <begin position="12"/>
        <end position="33"/>
    </location>
</feature>
<reference evidence="3 4" key="1">
    <citation type="submission" date="2015-05" db="EMBL/GenBank/DDBJ databases">
        <title>Comparison of genome.</title>
        <authorList>
            <person name="Zheng Z."/>
            <person name="Sun M."/>
        </authorList>
    </citation>
    <scope>NUCLEOTIDE SEQUENCE [LARGE SCALE GENOMIC DNA]</scope>
    <source>
        <strain evidence="3 4">G25-74</strain>
    </source>
</reference>
<dbReference type="InterPro" id="IPR025202">
    <property type="entry name" value="PLD-like_dom"/>
</dbReference>
<evidence type="ECO:0000256" key="1">
    <source>
        <dbReference type="SAM" id="Phobius"/>
    </source>
</evidence>
<dbReference type="AlphaFoldDB" id="A0A178A7X2"/>